<dbReference type="Pfam" id="PF13472">
    <property type="entry name" value="Lipase_GDSL_2"/>
    <property type="match status" value="1"/>
</dbReference>
<gene>
    <name evidence="2" type="ORF">KZX48_10990</name>
</gene>
<dbReference type="SUPFAM" id="SSF52266">
    <property type="entry name" value="SGNH hydrolase"/>
    <property type="match status" value="1"/>
</dbReference>
<dbReference type="GO" id="GO:0004622">
    <property type="term" value="F:phosphatidylcholine lysophospholipase activity"/>
    <property type="evidence" value="ECO:0007669"/>
    <property type="project" value="TreeGrafter"/>
</dbReference>
<dbReference type="InterPro" id="IPR013830">
    <property type="entry name" value="SGNH_hydro"/>
</dbReference>
<accession>A0AAQ0JAA2</accession>
<protein>
    <submittedName>
        <fullName evidence="2">SGNH/GDSL hydrolase family protein</fullName>
    </submittedName>
</protein>
<organism evidence="2 3">
    <name type="scientific">Enterobacter asburiae</name>
    <dbReference type="NCBI Taxonomy" id="61645"/>
    <lineage>
        <taxon>Bacteria</taxon>
        <taxon>Pseudomonadati</taxon>
        <taxon>Pseudomonadota</taxon>
        <taxon>Gammaproteobacteria</taxon>
        <taxon>Enterobacterales</taxon>
        <taxon>Enterobacteriaceae</taxon>
        <taxon>Enterobacter</taxon>
        <taxon>Enterobacter cloacae complex</taxon>
    </lineage>
</organism>
<dbReference type="InterPro" id="IPR051532">
    <property type="entry name" value="Ester_Hydrolysis_Enzymes"/>
</dbReference>
<dbReference type="InterPro" id="IPR036514">
    <property type="entry name" value="SGNH_hydro_sf"/>
</dbReference>
<name>A0AAQ0JAA2_ENTAS</name>
<proteinExistence type="predicted"/>
<evidence type="ECO:0000313" key="3">
    <source>
        <dbReference type="Proteomes" id="UP000826990"/>
    </source>
</evidence>
<feature type="domain" description="SGNH hydrolase-type esterase" evidence="1">
    <location>
        <begin position="37"/>
        <end position="216"/>
    </location>
</feature>
<dbReference type="PANTHER" id="PTHR30383:SF5">
    <property type="entry name" value="SGNH HYDROLASE-TYPE ESTERASE DOMAIN-CONTAINING PROTEIN"/>
    <property type="match status" value="1"/>
</dbReference>
<sequence length="332" mass="35334">MADPITAADVQAFLGELGYTRQFKVASSPRSQVLGIIGDSISDNAIDGSWPVWCAEALDGSFGIRINSIENKAISGQTLDQQIANLTANPFSNASIVAVFIGTNDIQGGNSLAAFQTSLNNLLNTLQSQGRSAVLVIPPQWYLKTDTPNGSGGATTNSNRGGDIRAAIGRIAADRGLQLVDMTNFTGAVNPLYLQSIFADPILRDNMHPTAYAYRIYGYEIARAIAAHVCPVVKTPSDWIALPGQAAGLTNGVQYRFSNVGIELKGRLDGASALNGLVLTLPEFLRQSAIRYFIAWGNTGPVPVYFNTDGTVMVHNNSSSTQMSFDGIVLTS</sequence>
<evidence type="ECO:0000313" key="2">
    <source>
        <dbReference type="EMBL" id="QYD28862.1"/>
    </source>
</evidence>
<dbReference type="PANTHER" id="PTHR30383">
    <property type="entry name" value="THIOESTERASE 1/PROTEASE 1/LYSOPHOSPHOLIPASE L1"/>
    <property type="match status" value="1"/>
</dbReference>
<dbReference type="Proteomes" id="UP000826990">
    <property type="component" value="Chromosome"/>
</dbReference>
<dbReference type="Gene3D" id="3.40.50.1110">
    <property type="entry name" value="SGNH hydrolase"/>
    <property type="match status" value="1"/>
</dbReference>
<reference evidence="2" key="1">
    <citation type="submission" date="2021-07" db="EMBL/GenBank/DDBJ databases">
        <title>Characterization of Emerging Pathogens Carrying KPC-2 Gene in IncP-6 Plasmids Isolated from Urban Sewage in Argentina.</title>
        <authorList>
            <person name="Ghiglione B."/>
            <person name="Haim M.S."/>
            <person name="Dropa M."/>
        </authorList>
    </citation>
    <scope>NUCLEOTIDE SEQUENCE</scope>
    <source>
        <strain evidence="2">WW-19C</strain>
    </source>
</reference>
<dbReference type="EMBL" id="CP080107">
    <property type="protein sequence ID" value="QYD28862.1"/>
    <property type="molecule type" value="Genomic_DNA"/>
</dbReference>
<evidence type="ECO:0000259" key="1">
    <source>
        <dbReference type="Pfam" id="PF13472"/>
    </source>
</evidence>
<dbReference type="RefSeq" id="WP_094935863.1">
    <property type="nucleotide sequence ID" value="NZ_CP080107.1"/>
</dbReference>
<dbReference type="AlphaFoldDB" id="A0AAQ0JAA2"/>
<keyword evidence="2" id="KW-0378">Hydrolase</keyword>